<reference evidence="3" key="1">
    <citation type="submission" date="2014-08" db="EMBL/GenBank/DDBJ databases">
        <authorList>
            <person name="Sharma Rahul"/>
            <person name="Thines Marco"/>
        </authorList>
    </citation>
    <scope>NUCLEOTIDE SEQUENCE</scope>
</reference>
<dbReference type="AlphaFoldDB" id="A0A0F7SEP9"/>
<evidence type="ECO:0000256" key="1">
    <source>
        <dbReference type="SAM" id="MobiDB-lite"/>
    </source>
</evidence>
<dbReference type="Gene3D" id="2.30.30.140">
    <property type="match status" value="1"/>
</dbReference>
<feature type="region of interest" description="Disordered" evidence="1">
    <location>
        <begin position="146"/>
        <end position="183"/>
    </location>
</feature>
<dbReference type="InterPro" id="IPR002999">
    <property type="entry name" value="Tudor"/>
</dbReference>
<name>A0A0F7SEP9_PHARH</name>
<sequence>MADEIQQYEYQLSQVKIALSADPSNAELQGLESELQELIDLTKAAYAPPPPPPSAPAPSSSLSSAKVAASSSTSAPASSSKSTPVESNSSTTTGVEPPVTASQFKVSDFVLAKYTDGSFYPAKILSQSGPAGNPIYTVLYTSYASSPPSTIPLSSLKPLPASQKRKAEEKFKEENEKERKKVKNEKWKEIKKVKNEEQIKKQSSWQAFGQKAKKKGVKVAGLDGSSIFKTPDAVNGKVGVVGSGRGMTEYSSREKHKFAPKDDE</sequence>
<dbReference type="InterPro" id="IPR016197">
    <property type="entry name" value="Chromo-like_dom_sf"/>
</dbReference>
<accession>A0A0F7SEP9</accession>
<feature type="compositionally biased region" description="Basic and acidic residues" evidence="1">
    <location>
        <begin position="251"/>
        <end position="264"/>
    </location>
</feature>
<proteinExistence type="predicted"/>
<evidence type="ECO:0000313" key="3">
    <source>
        <dbReference type="EMBL" id="CDZ96400.1"/>
    </source>
</evidence>
<dbReference type="EMBL" id="LN483144">
    <property type="protein sequence ID" value="CDZ96400.1"/>
    <property type="molecule type" value="Genomic_DNA"/>
</dbReference>
<feature type="compositionally biased region" description="Low complexity" evidence="1">
    <location>
        <begin position="57"/>
        <end position="84"/>
    </location>
</feature>
<feature type="compositionally biased region" description="Low complexity" evidence="1">
    <location>
        <begin position="146"/>
        <end position="160"/>
    </location>
</feature>
<evidence type="ECO:0000259" key="2">
    <source>
        <dbReference type="SMART" id="SM00333"/>
    </source>
</evidence>
<feature type="domain" description="Tudor" evidence="2">
    <location>
        <begin position="102"/>
        <end position="164"/>
    </location>
</feature>
<dbReference type="SMART" id="SM00333">
    <property type="entry name" value="TUDOR"/>
    <property type="match status" value="1"/>
</dbReference>
<feature type="compositionally biased region" description="Pro residues" evidence="1">
    <location>
        <begin position="47"/>
        <end position="56"/>
    </location>
</feature>
<feature type="compositionally biased region" description="Polar residues" evidence="1">
    <location>
        <begin position="85"/>
        <end position="99"/>
    </location>
</feature>
<organism evidence="3">
    <name type="scientific">Phaffia rhodozyma</name>
    <name type="common">Yeast</name>
    <name type="synonym">Xanthophyllomyces dendrorhous</name>
    <dbReference type="NCBI Taxonomy" id="264483"/>
    <lineage>
        <taxon>Eukaryota</taxon>
        <taxon>Fungi</taxon>
        <taxon>Dikarya</taxon>
        <taxon>Basidiomycota</taxon>
        <taxon>Agaricomycotina</taxon>
        <taxon>Tremellomycetes</taxon>
        <taxon>Cystofilobasidiales</taxon>
        <taxon>Mrakiaceae</taxon>
        <taxon>Phaffia</taxon>
    </lineage>
</organism>
<feature type="compositionally biased region" description="Basic and acidic residues" evidence="1">
    <location>
        <begin position="165"/>
        <end position="183"/>
    </location>
</feature>
<dbReference type="SUPFAM" id="SSF54160">
    <property type="entry name" value="Chromo domain-like"/>
    <property type="match status" value="1"/>
</dbReference>
<feature type="region of interest" description="Disordered" evidence="1">
    <location>
        <begin position="237"/>
        <end position="264"/>
    </location>
</feature>
<protein>
    <submittedName>
        <fullName evidence="3">Splicing factor SPF30</fullName>
    </submittedName>
</protein>
<feature type="region of interest" description="Disordered" evidence="1">
    <location>
        <begin position="42"/>
        <end position="99"/>
    </location>
</feature>